<evidence type="ECO:0000313" key="1">
    <source>
        <dbReference type="EMBL" id="KAF7820710.1"/>
    </source>
</evidence>
<comment type="caution">
    <text evidence="1">The sequence shown here is derived from an EMBL/GenBank/DDBJ whole genome shotgun (WGS) entry which is preliminary data.</text>
</comment>
<name>A0A834TF73_9FABA</name>
<gene>
    <name evidence="1" type="ORF">G2W53_026165</name>
</gene>
<dbReference type="AlphaFoldDB" id="A0A834TF73"/>
<reference evidence="1" key="1">
    <citation type="submission" date="2020-09" db="EMBL/GenBank/DDBJ databases">
        <title>Genome-Enabled Discovery of Anthraquinone Biosynthesis in Senna tora.</title>
        <authorList>
            <person name="Kang S.-H."/>
            <person name="Pandey R.P."/>
            <person name="Lee C.-M."/>
            <person name="Sim J.-S."/>
            <person name="Jeong J.-T."/>
            <person name="Choi B.-S."/>
            <person name="Jung M."/>
            <person name="Ginzburg D."/>
            <person name="Zhao K."/>
            <person name="Won S.Y."/>
            <person name="Oh T.-J."/>
            <person name="Yu Y."/>
            <person name="Kim N.-H."/>
            <person name="Lee O.R."/>
            <person name="Lee T.-H."/>
            <person name="Bashyal P."/>
            <person name="Kim T.-S."/>
            <person name="Lee W.-H."/>
            <person name="Kawkins C."/>
            <person name="Kim C.-K."/>
            <person name="Kim J.S."/>
            <person name="Ahn B.O."/>
            <person name="Rhee S.Y."/>
            <person name="Sohng J.K."/>
        </authorList>
    </citation>
    <scope>NUCLEOTIDE SEQUENCE</scope>
    <source>
        <tissue evidence="1">Leaf</tissue>
    </source>
</reference>
<dbReference type="EMBL" id="JAAIUW010000008">
    <property type="protein sequence ID" value="KAF7820710.1"/>
    <property type="molecule type" value="Genomic_DNA"/>
</dbReference>
<organism evidence="1 2">
    <name type="scientific">Senna tora</name>
    <dbReference type="NCBI Taxonomy" id="362788"/>
    <lineage>
        <taxon>Eukaryota</taxon>
        <taxon>Viridiplantae</taxon>
        <taxon>Streptophyta</taxon>
        <taxon>Embryophyta</taxon>
        <taxon>Tracheophyta</taxon>
        <taxon>Spermatophyta</taxon>
        <taxon>Magnoliopsida</taxon>
        <taxon>eudicotyledons</taxon>
        <taxon>Gunneridae</taxon>
        <taxon>Pentapetalae</taxon>
        <taxon>rosids</taxon>
        <taxon>fabids</taxon>
        <taxon>Fabales</taxon>
        <taxon>Fabaceae</taxon>
        <taxon>Caesalpinioideae</taxon>
        <taxon>Cassia clade</taxon>
        <taxon>Senna</taxon>
    </lineage>
</organism>
<sequence>MAPANPLPSPLEARSHLYTTVAVRSSAYIRREPRAGGSSLLARPWDRLRVLNLTPLGSRNN</sequence>
<dbReference type="Proteomes" id="UP000634136">
    <property type="component" value="Unassembled WGS sequence"/>
</dbReference>
<evidence type="ECO:0000313" key="2">
    <source>
        <dbReference type="Proteomes" id="UP000634136"/>
    </source>
</evidence>
<protein>
    <submittedName>
        <fullName evidence="1">Uncharacterized protein</fullName>
    </submittedName>
</protein>
<proteinExistence type="predicted"/>
<accession>A0A834TF73</accession>
<keyword evidence="2" id="KW-1185">Reference proteome</keyword>